<organism evidence="2 3">
    <name type="scientific">Steinernema carpocapsae</name>
    <name type="common">Entomopathogenic nematode</name>
    <dbReference type="NCBI Taxonomy" id="34508"/>
    <lineage>
        <taxon>Eukaryota</taxon>
        <taxon>Metazoa</taxon>
        <taxon>Ecdysozoa</taxon>
        <taxon>Nematoda</taxon>
        <taxon>Chromadorea</taxon>
        <taxon>Rhabditida</taxon>
        <taxon>Tylenchina</taxon>
        <taxon>Panagrolaimomorpha</taxon>
        <taxon>Strongyloidoidea</taxon>
        <taxon>Steinernematidae</taxon>
        <taxon>Steinernema</taxon>
    </lineage>
</organism>
<dbReference type="OrthoDB" id="5875708at2759"/>
<dbReference type="EMBL" id="CM016762">
    <property type="protein sequence ID" value="TMS36681.1"/>
    <property type="molecule type" value="Genomic_DNA"/>
</dbReference>
<gene>
    <name evidence="2" type="ORF">L596_003783</name>
</gene>
<evidence type="ECO:0000313" key="2">
    <source>
        <dbReference type="EMBL" id="TMS36681.1"/>
    </source>
</evidence>
<feature type="compositionally biased region" description="Basic and acidic residues" evidence="1">
    <location>
        <begin position="326"/>
        <end position="337"/>
    </location>
</feature>
<dbReference type="Proteomes" id="UP000298663">
    <property type="component" value="Chromosome X"/>
</dbReference>
<dbReference type="GO" id="GO:0000796">
    <property type="term" value="C:condensin complex"/>
    <property type="evidence" value="ECO:0007669"/>
    <property type="project" value="InterPro"/>
</dbReference>
<feature type="region of interest" description="Disordered" evidence="1">
    <location>
        <begin position="409"/>
        <end position="440"/>
    </location>
</feature>
<dbReference type="GO" id="GO:0007076">
    <property type="term" value="P:mitotic chromosome condensation"/>
    <property type="evidence" value="ECO:0007669"/>
    <property type="project" value="InterPro"/>
</dbReference>
<feature type="region of interest" description="Disordered" evidence="1">
    <location>
        <begin position="271"/>
        <end position="352"/>
    </location>
</feature>
<evidence type="ECO:0000256" key="1">
    <source>
        <dbReference type="SAM" id="MobiDB-lite"/>
    </source>
</evidence>
<protein>
    <recommendedName>
        <fullName evidence="4">Condensin complex subunit 2</fullName>
    </recommendedName>
</protein>
<reference evidence="2 3" key="2">
    <citation type="journal article" date="2019" name="G3 (Bethesda)">
        <title>Hybrid Assembly of the Genome of the Entomopathogenic Nematode Steinernema carpocapsae Identifies the X-Chromosome.</title>
        <authorList>
            <person name="Serra L."/>
            <person name="Macchietto M."/>
            <person name="Macias-Munoz A."/>
            <person name="McGill C.J."/>
            <person name="Rodriguez I.M."/>
            <person name="Rodriguez B."/>
            <person name="Murad R."/>
            <person name="Mortazavi A."/>
        </authorList>
    </citation>
    <scope>NUCLEOTIDE SEQUENCE [LARGE SCALE GENOMIC DNA]</scope>
    <source>
        <strain evidence="2 3">ALL</strain>
    </source>
</reference>
<feature type="region of interest" description="Disordered" evidence="1">
    <location>
        <begin position="364"/>
        <end position="383"/>
    </location>
</feature>
<evidence type="ECO:0000313" key="3">
    <source>
        <dbReference type="Proteomes" id="UP000298663"/>
    </source>
</evidence>
<accession>A0A4U8UTU1</accession>
<feature type="compositionally biased region" description="Basic and acidic residues" evidence="1">
    <location>
        <begin position="367"/>
        <end position="377"/>
    </location>
</feature>
<evidence type="ECO:0008006" key="4">
    <source>
        <dbReference type="Google" id="ProtNLM"/>
    </source>
</evidence>
<proteinExistence type="predicted"/>
<feature type="compositionally biased region" description="Acidic residues" evidence="1">
    <location>
        <begin position="292"/>
        <end position="301"/>
    </location>
</feature>
<name>A0A4U8UTU1_STECR</name>
<dbReference type="EMBL" id="AZBU02000001">
    <property type="protein sequence ID" value="TMS36681.1"/>
    <property type="molecule type" value="Genomic_DNA"/>
</dbReference>
<comment type="caution">
    <text evidence="2">The sequence shown here is derived from an EMBL/GenBank/DDBJ whole genome shotgun (WGS) entry which is preliminary data.</text>
</comment>
<sequence>MKRQLLENGDDILMNASMDELPQLNMSFQEAYDTLASEIPSSSGKDPIPPLDLVERFQKGEDITLLLEKNKEGLNVIPGVPGDIQNQALGILQSGLNDFDKENEPQMVDDSHWKMQQMELDDKSRKRRNKIEEQLEKTFADKNYWDDFTELSEPKPPKIASLKVTQHSGCPYNDDDLLPDVSENEYAKLRPIRYDEYEFLIKPSWYAPFGAMWPKGRTYDRELVAQAQDPYSDAPKIFLVFTKEEKCRPAPSFRTLFHRYGKQNVFMSPSRTLLEEYPEDRKRAPIQPMEGIQEEEEEEEEKKEQGQEQETLVEQQNEPTAVDGAKVPEENELEKEPSLQGEQSEAQGQCIEDVAFDDFEGDLLPVEVEKPEEARKEEEEDEAFGRRYKIKQSRINAPLVKKAIAAILANSDMEDTSRDRLNTPPEPTPPREEPKPGPSNVITFQMPDGIVLLKEIKEEQVDEEVVEEKPIEDPEKELEAMKIRVSDFPVVGHHTFSNLLARLPSVLSKQSVEDLKPSNALTILLHMCNENKLYLPQHRDKTTNAILESSLDDFLIRSTNSA</sequence>
<keyword evidence="3" id="KW-1185">Reference proteome</keyword>
<dbReference type="AlphaFoldDB" id="A0A4U8UTU1"/>
<reference evidence="2 3" key="1">
    <citation type="journal article" date="2015" name="Genome Biol.">
        <title>Comparative genomics of Steinernema reveals deeply conserved gene regulatory networks.</title>
        <authorList>
            <person name="Dillman A.R."/>
            <person name="Macchietto M."/>
            <person name="Porter C.F."/>
            <person name="Rogers A."/>
            <person name="Williams B."/>
            <person name="Antoshechkin I."/>
            <person name="Lee M.M."/>
            <person name="Goodwin Z."/>
            <person name="Lu X."/>
            <person name="Lewis E.E."/>
            <person name="Goodrich-Blair H."/>
            <person name="Stock S.P."/>
            <person name="Adams B.J."/>
            <person name="Sternberg P.W."/>
            <person name="Mortazavi A."/>
        </authorList>
    </citation>
    <scope>NUCLEOTIDE SEQUENCE [LARGE SCALE GENOMIC DNA]</scope>
    <source>
        <strain evidence="2 3">ALL</strain>
    </source>
</reference>